<organism evidence="2 3">
    <name type="scientific">Portunus trituberculatus</name>
    <name type="common">Swimming crab</name>
    <name type="synonym">Neptunus trituberculatus</name>
    <dbReference type="NCBI Taxonomy" id="210409"/>
    <lineage>
        <taxon>Eukaryota</taxon>
        <taxon>Metazoa</taxon>
        <taxon>Ecdysozoa</taxon>
        <taxon>Arthropoda</taxon>
        <taxon>Crustacea</taxon>
        <taxon>Multicrustacea</taxon>
        <taxon>Malacostraca</taxon>
        <taxon>Eumalacostraca</taxon>
        <taxon>Eucarida</taxon>
        <taxon>Decapoda</taxon>
        <taxon>Pleocyemata</taxon>
        <taxon>Brachyura</taxon>
        <taxon>Eubrachyura</taxon>
        <taxon>Portunoidea</taxon>
        <taxon>Portunidae</taxon>
        <taxon>Portuninae</taxon>
        <taxon>Portunus</taxon>
    </lineage>
</organism>
<comment type="caution">
    <text evidence="2">The sequence shown here is derived from an EMBL/GenBank/DDBJ whole genome shotgun (WGS) entry which is preliminary data.</text>
</comment>
<evidence type="ECO:0000313" key="2">
    <source>
        <dbReference type="EMBL" id="MPC91362.1"/>
    </source>
</evidence>
<evidence type="ECO:0000313" key="3">
    <source>
        <dbReference type="Proteomes" id="UP000324222"/>
    </source>
</evidence>
<sequence length="21" mass="2179">MSGHYTSNAPGQVMQAGTSVR</sequence>
<keyword evidence="3" id="KW-1185">Reference proteome</keyword>
<dbReference type="Proteomes" id="UP000324222">
    <property type="component" value="Unassembled WGS sequence"/>
</dbReference>
<proteinExistence type="predicted"/>
<reference evidence="2 3" key="1">
    <citation type="submission" date="2019-05" db="EMBL/GenBank/DDBJ databases">
        <title>Another draft genome of Portunus trituberculatus and its Hox gene families provides insights of decapod evolution.</title>
        <authorList>
            <person name="Jeong J.-H."/>
            <person name="Song I."/>
            <person name="Kim S."/>
            <person name="Choi T."/>
            <person name="Kim D."/>
            <person name="Ryu S."/>
            <person name="Kim W."/>
        </authorList>
    </citation>
    <scope>NUCLEOTIDE SEQUENCE [LARGE SCALE GENOMIC DNA]</scope>
    <source>
        <tissue evidence="2">Muscle</tissue>
    </source>
</reference>
<dbReference type="AlphaFoldDB" id="A0A5B7J5A4"/>
<gene>
    <name evidence="2" type="ORF">E2C01_086393</name>
</gene>
<dbReference type="EMBL" id="VSRR010087504">
    <property type="protein sequence ID" value="MPC91362.1"/>
    <property type="molecule type" value="Genomic_DNA"/>
</dbReference>
<protein>
    <submittedName>
        <fullName evidence="2">Uncharacterized protein</fullName>
    </submittedName>
</protein>
<evidence type="ECO:0000256" key="1">
    <source>
        <dbReference type="SAM" id="MobiDB-lite"/>
    </source>
</evidence>
<name>A0A5B7J5A4_PORTR</name>
<feature type="region of interest" description="Disordered" evidence="1">
    <location>
        <begin position="1"/>
        <end position="21"/>
    </location>
</feature>
<accession>A0A5B7J5A4</accession>